<gene>
    <name evidence="1" type="ORF">SAE02_14010</name>
</gene>
<dbReference type="AlphaFoldDB" id="A0A512DLA3"/>
<accession>A0A512DLA3</accession>
<protein>
    <submittedName>
        <fullName evidence="1">Uncharacterized protein</fullName>
    </submittedName>
</protein>
<comment type="caution">
    <text evidence="1">The sequence shown here is derived from an EMBL/GenBank/DDBJ whole genome shotgun (WGS) entry which is preliminary data.</text>
</comment>
<dbReference type="OrthoDB" id="7265155at2"/>
<dbReference type="Proteomes" id="UP000321523">
    <property type="component" value="Unassembled WGS sequence"/>
</dbReference>
<proteinExistence type="predicted"/>
<dbReference type="RefSeq" id="WP_044433047.1">
    <property type="nucleotide sequence ID" value="NZ_BJYZ01000006.1"/>
</dbReference>
<dbReference type="EMBL" id="BJYZ01000006">
    <property type="protein sequence ID" value="GEO37253.1"/>
    <property type="molecule type" value="Genomic_DNA"/>
</dbReference>
<organism evidence="1 2">
    <name type="scientific">Skermanella aerolata</name>
    <dbReference type="NCBI Taxonomy" id="393310"/>
    <lineage>
        <taxon>Bacteria</taxon>
        <taxon>Pseudomonadati</taxon>
        <taxon>Pseudomonadota</taxon>
        <taxon>Alphaproteobacteria</taxon>
        <taxon>Rhodospirillales</taxon>
        <taxon>Azospirillaceae</taxon>
        <taxon>Skermanella</taxon>
    </lineage>
</organism>
<evidence type="ECO:0000313" key="1">
    <source>
        <dbReference type="EMBL" id="GEO37253.1"/>
    </source>
</evidence>
<evidence type="ECO:0000313" key="2">
    <source>
        <dbReference type="Proteomes" id="UP000321523"/>
    </source>
</evidence>
<sequence length="89" mass="9284">MAFKSKDLSVLAYANGFTLWHYTTADLATDVDTAGYFSTVSDMLRVGDMIMSNIDTDGTPQAGILLVASNSGGTVDVANLTQVGASNSD</sequence>
<reference evidence="1 2" key="1">
    <citation type="submission" date="2019-07" db="EMBL/GenBank/DDBJ databases">
        <title>Whole genome shotgun sequence of Skermanella aerolata NBRC 106429.</title>
        <authorList>
            <person name="Hosoyama A."/>
            <person name="Uohara A."/>
            <person name="Ohji S."/>
            <person name="Ichikawa N."/>
        </authorList>
    </citation>
    <scope>NUCLEOTIDE SEQUENCE [LARGE SCALE GENOMIC DNA]</scope>
    <source>
        <strain evidence="1 2">NBRC 106429</strain>
    </source>
</reference>
<keyword evidence="2" id="KW-1185">Reference proteome</keyword>
<name>A0A512DLA3_9PROT</name>